<dbReference type="Pfam" id="PF13432">
    <property type="entry name" value="TPR_16"/>
    <property type="match status" value="1"/>
</dbReference>
<dbReference type="RefSeq" id="WP_406697282.1">
    <property type="nucleotide sequence ID" value="NZ_CP155447.1"/>
</dbReference>
<dbReference type="InterPro" id="IPR011990">
    <property type="entry name" value="TPR-like_helical_dom_sf"/>
</dbReference>
<protein>
    <submittedName>
        <fullName evidence="3">Tetratricopeptide repeat protein</fullName>
    </submittedName>
</protein>
<feature type="repeat" description="TPR" evidence="1">
    <location>
        <begin position="191"/>
        <end position="224"/>
    </location>
</feature>
<reference evidence="3" key="1">
    <citation type="submission" date="2024-05" db="EMBL/GenBank/DDBJ databases">
        <title>Planctomycetes of the genus Singulisphaera possess chitinolytic capabilities.</title>
        <authorList>
            <person name="Ivanova A."/>
        </authorList>
    </citation>
    <scope>NUCLEOTIDE SEQUENCE</scope>
    <source>
        <strain evidence="3">Ch08T</strain>
    </source>
</reference>
<dbReference type="SUPFAM" id="SSF48452">
    <property type="entry name" value="TPR-like"/>
    <property type="match status" value="2"/>
</dbReference>
<evidence type="ECO:0000313" key="3">
    <source>
        <dbReference type="EMBL" id="XBH04517.1"/>
    </source>
</evidence>
<dbReference type="Gene3D" id="1.25.40.10">
    <property type="entry name" value="Tetratricopeptide repeat domain"/>
    <property type="match status" value="2"/>
</dbReference>
<name>A0AAU7CHW3_9BACT</name>
<dbReference type="AlphaFoldDB" id="A0AAU7CHW3"/>
<evidence type="ECO:0000256" key="2">
    <source>
        <dbReference type="SAM" id="SignalP"/>
    </source>
</evidence>
<keyword evidence="1" id="KW-0802">TPR repeat</keyword>
<dbReference type="Pfam" id="PF13174">
    <property type="entry name" value="TPR_6"/>
    <property type="match status" value="1"/>
</dbReference>
<feature type="signal peptide" evidence="2">
    <location>
        <begin position="1"/>
        <end position="22"/>
    </location>
</feature>
<proteinExistence type="predicted"/>
<sequence length="351" mass="37899">MRFRRLLPAGSLMLALGVSAFADDVILVPNSTVKNATGGRVRGTIQSESATEVVVKLGTTTTNVPNAEIVSINYTGQPPSMVQAESREAAGALAEAADLYKKAAGEADGKPFIQQAAQFQHANAVAELALADAARTPEAISLLNAFVKAHPNGRQVVAALDSLARLQLLKEDYAAVEKLVADMAKLPQSADRAAILRAKVFAKKGEFDKAIAEYDKLVKNAPEGSARRRDAQLARAESLAGQKKFDAAETELRAVINATSPEDYGTQSAAYNTLGDCLRAAGKPKEALDAYLHTDILYAKDKEQHPRALAHISQLWRVLKRDDRADEVWQQLKKDYPNSRWLSAARSTPTP</sequence>
<accession>A0AAU7CHW3</accession>
<gene>
    <name evidence="3" type="ORF">V5E97_00440</name>
</gene>
<keyword evidence="2" id="KW-0732">Signal</keyword>
<evidence type="ECO:0000256" key="1">
    <source>
        <dbReference type="PROSITE-ProRule" id="PRU00339"/>
    </source>
</evidence>
<feature type="chain" id="PRO_5043907672" evidence="2">
    <location>
        <begin position="23"/>
        <end position="351"/>
    </location>
</feature>
<dbReference type="InterPro" id="IPR019734">
    <property type="entry name" value="TPR_rpt"/>
</dbReference>
<organism evidence="3">
    <name type="scientific">Singulisphaera sp. Ch08</name>
    <dbReference type="NCBI Taxonomy" id="3120278"/>
    <lineage>
        <taxon>Bacteria</taxon>
        <taxon>Pseudomonadati</taxon>
        <taxon>Planctomycetota</taxon>
        <taxon>Planctomycetia</taxon>
        <taxon>Isosphaerales</taxon>
        <taxon>Isosphaeraceae</taxon>
        <taxon>Singulisphaera</taxon>
    </lineage>
</organism>
<dbReference type="EMBL" id="CP155447">
    <property type="protein sequence ID" value="XBH04517.1"/>
    <property type="molecule type" value="Genomic_DNA"/>
</dbReference>
<dbReference type="PROSITE" id="PS50005">
    <property type="entry name" value="TPR"/>
    <property type="match status" value="1"/>
</dbReference>